<evidence type="ECO:0000313" key="8">
    <source>
        <dbReference type="EMBL" id="GEB50304.1"/>
    </source>
</evidence>
<dbReference type="RefSeq" id="WP_030883103.1">
    <property type="nucleotide sequence ID" value="NZ_BJMM01000012.1"/>
</dbReference>
<gene>
    <name evidence="8" type="ORF">SCA03_28550</name>
</gene>
<protein>
    <submittedName>
        <fullName evidence="8">Membrane protein</fullName>
    </submittedName>
</protein>
<feature type="domain" description="Type II secretion system protein GspF" evidence="7">
    <location>
        <begin position="135"/>
        <end position="257"/>
    </location>
</feature>
<dbReference type="OrthoDB" id="4337966at2"/>
<evidence type="ECO:0000256" key="3">
    <source>
        <dbReference type="ARBA" id="ARBA00022692"/>
    </source>
</evidence>
<evidence type="ECO:0000256" key="5">
    <source>
        <dbReference type="ARBA" id="ARBA00023136"/>
    </source>
</evidence>
<dbReference type="InterPro" id="IPR018076">
    <property type="entry name" value="T2SS_GspF_dom"/>
</dbReference>
<comment type="caution">
    <text evidence="8">The sequence shown here is derived from an EMBL/GenBank/DDBJ whole genome shotgun (WGS) entry which is preliminary data.</text>
</comment>
<evidence type="ECO:0000256" key="2">
    <source>
        <dbReference type="ARBA" id="ARBA00022475"/>
    </source>
</evidence>
<dbReference type="PANTHER" id="PTHR35007">
    <property type="entry name" value="INTEGRAL MEMBRANE PROTEIN-RELATED"/>
    <property type="match status" value="1"/>
</dbReference>
<keyword evidence="3 6" id="KW-0812">Transmembrane</keyword>
<feature type="transmembrane region" description="Helical" evidence="6">
    <location>
        <begin position="244"/>
        <end position="262"/>
    </location>
</feature>
<accession>A0A4Y3QY19</accession>
<reference evidence="8 9" key="1">
    <citation type="submission" date="2019-06" db="EMBL/GenBank/DDBJ databases">
        <title>Whole genome shotgun sequence of Streptomyces cacaoi subsp. cacaoi NBRC 12748.</title>
        <authorList>
            <person name="Hosoyama A."/>
            <person name="Uohara A."/>
            <person name="Ohji S."/>
            <person name="Ichikawa N."/>
        </authorList>
    </citation>
    <scope>NUCLEOTIDE SEQUENCE [LARGE SCALE GENOMIC DNA]</scope>
    <source>
        <strain evidence="8 9">NBRC 12748</strain>
    </source>
</reference>
<organism evidence="8 9">
    <name type="scientific">Streptomyces cacaoi</name>
    <dbReference type="NCBI Taxonomy" id="1898"/>
    <lineage>
        <taxon>Bacteria</taxon>
        <taxon>Bacillati</taxon>
        <taxon>Actinomycetota</taxon>
        <taxon>Actinomycetes</taxon>
        <taxon>Kitasatosporales</taxon>
        <taxon>Streptomycetaceae</taxon>
        <taxon>Streptomyces</taxon>
    </lineage>
</organism>
<evidence type="ECO:0000313" key="9">
    <source>
        <dbReference type="Proteomes" id="UP000319210"/>
    </source>
</evidence>
<keyword evidence="2" id="KW-1003">Cell membrane</keyword>
<dbReference type="GO" id="GO:0005886">
    <property type="term" value="C:plasma membrane"/>
    <property type="evidence" value="ECO:0007669"/>
    <property type="project" value="UniProtKB-SubCell"/>
</dbReference>
<dbReference type="Pfam" id="PF00482">
    <property type="entry name" value="T2SSF"/>
    <property type="match status" value="1"/>
</dbReference>
<feature type="transmembrane region" description="Helical" evidence="6">
    <location>
        <begin position="274"/>
        <end position="295"/>
    </location>
</feature>
<evidence type="ECO:0000256" key="1">
    <source>
        <dbReference type="ARBA" id="ARBA00004651"/>
    </source>
</evidence>
<dbReference type="Proteomes" id="UP000319210">
    <property type="component" value="Unassembled WGS sequence"/>
</dbReference>
<comment type="subcellular location">
    <subcellularLocation>
        <location evidence="1">Cell membrane</location>
        <topology evidence="1">Multi-pass membrane protein</topology>
    </subcellularLocation>
</comment>
<dbReference type="EMBL" id="BJMM01000012">
    <property type="protein sequence ID" value="GEB50304.1"/>
    <property type="molecule type" value="Genomic_DNA"/>
</dbReference>
<dbReference type="AlphaFoldDB" id="A0A4Y3QY19"/>
<proteinExistence type="predicted"/>
<feature type="transmembrane region" description="Helical" evidence="6">
    <location>
        <begin position="12"/>
        <end position="32"/>
    </location>
</feature>
<evidence type="ECO:0000256" key="6">
    <source>
        <dbReference type="SAM" id="Phobius"/>
    </source>
</evidence>
<feature type="transmembrane region" description="Helical" evidence="6">
    <location>
        <begin position="88"/>
        <end position="111"/>
    </location>
</feature>
<evidence type="ECO:0000259" key="7">
    <source>
        <dbReference type="Pfam" id="PF00482"/>
    </source>
</evidence>
<sequence>MTTDGVIPGAGPVAYSAYAAMVCAGAAAWLMAGAGDPPGRARLLLADGAEPVGRGLPQLPDRLRNWSLALRRRFDGRAGHEWWCLPGALLLAVLGASWIPLLLGIAAVPLVRRLLLRRRAVREARAREAAVVELCAAMAGELRAGRQPEAALLAAPAETTERFGEAGAALLAAARFAGDVPAALRNAARRPGGEGLSGVAACWQVAVEGGAGLASGLDRVGAAVRTVRDQREDLRAQLSGPRSTAVALALLPVVGLLLGGAMDARPLDVLLHSPAGLACLAAGALLEAAGLAWVARIVRGAEGAAEPAGGRR</sequence>
<dbReference type="PANTHER" id="PTHR35007:SF4">
    <property type="entry name" value="CONSERVED TRANSMEMBRANE PROTEIN-RELATED"/>
    <property type="match status" value="1"/>
</dbReference>
<keyword evidence="9" id="KW-1185">Reference proteome</keyword>
<evidence type="ECO:0000256" key="4">
    <source>
        <dbReference type="ARBA" id="ARBA00022989"/>
    </source>
</evidence>
<keyword evidence="5 6" id="KW-0472">Membrane</keyword>
<name>A0A4Y3QY19_STRCI</name>
<keyword evidence="4 6" id="KW-1133">Transmembrane helix</keyword>